<evidence type="ECO:0000256" key="6">
    <source>
        <dbReference type="ARBA" id="ARBA00023065"/>
    </source>
</evidence>
<comment type="caution">
    <text evidence="10">The sequence shown here is derived from an EMBL/GenBank/DDBJ whole genome shotgun (WGS) entry which is preliminary data.</text>
</comment>
<feature type="transmembrane region" description="Helical" evidence="9">
    <location>
        <begin position="33"/>
        <end position="56"/>
    </location>
</feature>
<evidence type="ECO:0000256" key="2">
    <source>
        <dbReference type="ARBA" id="ARBA00022448"/>
    </source>
</evidence>
<dbReference type="Proteomes" id="UP000789342">
    <property type="component" value="Unassembled WGS sequence"/>
</dbReference>
<dbReference type="GO" id="GO:0005254">
    <property type="term" value="F:chloride channel activity"/>
    <property type="evidence" value="ECO:0007669"/>
    <property type="project" value="InterPro"/>
</dbReference>
<keyword evidence="7 9" id="KW-0472">Membrane</keyword>
<reference evidence="10" key="1">
    <citation type="submission" date="2021-06" db="EMBL/GenBank/DDBJ databases">
        <authorList>
            <person name="Kallberg Y."/>
            <person name="Tangrot J."/>
            <person name="Rosling A."/>
        </authorList>
    </citation>
    <scope>NUCLEOTIDE SEQUENCE</scope>
    <source>
        <strain evidence="10">CL551</strain>
    </source>
</reference>
<keyword evidence="4 9" id="KW-0812">Transmembrane</keyword>
<organism evidence="10 11">
    <name type="scientific">Acaulospora morrowiae</name>
    <dbReference type="NCBI Taxonomy" id="94023"/>
    <lineage>
        <taxon>Eukaryota</taxon>
        <taxon>Fungi</taxon>
        <taxon>Fungi incertae sedis</taxon>
        <taxon>Mucoromycota</taxon>
        <taxon>Glomeromycotina</taxon>
        <taxon>Glomeromycetes</taxon>
        <taxon>Diversisporales</taxon>
        <taxon>Acaulosporaceae</taxon>
        <taxon>Acaulospora</taxon>
    </lineage>
</organism>
<evidence type="ECO:0000313" key="11">
    <source>
        <dbReference type="Proteomes" id="UP000789342"/>
    </source>
</evidence>
<evidence type="ECO:0000256" key="3">
    <source>
        <dbReference type="ARBA" id="ARBA00022475"/>
    </source>
</evidence>
<evidence type="ECO:0000313" key="10">
    <source>
        <dbReference type="EMBL" id="CAG8573585.1"/>
    </source>
</evidence>
<name>A0A9N9BMV3_9GLOM</name>
<feature type="region of interest" description="Disordered" evidence="8">
    <location>
        <begin position="394"/>
        <end position="434"/>
    </location>
</feature>
<dbReference type="PANTHER" id="PTHR33281:SF19">
    <property type="entry name" value="VOLTAGE-DEPENDENT ANION CHANNEL-FORMING PROTEIN YNEE"/>
    <property type="match status" value="1"/>
</dbReference>
<dbReference type="EMBL" id="CAJVPV010004442">
    <property type="protein sequence ID" value="CAG8573585.1"/>
    <property type="molecule type" value="Genomic_DNA"/>
</dbReference>
<protein>
    <submittedName>
        <fullName evidence="10">9996_t:CDS:1</fullName>
    </submittedName>
</protein>
<evidence type="ECO:0000256" key="1">
    <source>
        <dbReference type="ARBA" id="ARBA00004651"/>
    </source>
</evidence>
<sequence>MRKKNTVNRFENPKVYTPYRYRRPNVIRLRGSVLLRIIGPTLFIAAFSAVVTTLYTHTSLKLGMSQSFSTLVGFVVSLLLAYRTNTAYDRYWEGRRLWSTMTVAIRNIARCIWVNVDERVPKDLLEKKTAINLLLGFAVATKHYLREEDGVNYDDLKPFIADIQSDLPGFIDTQAQSASKEGLSSKQTTFKWLMELMQNNSKATNPMLLLNHNLPLTITLYLSSYIRTQKTKSPQATDDGSINLMYANLSTMVDCLTNLERVLRSPIPRAYAIHLSQTTWVYCLALPFQLVSSNGWNTILITFLVSAVLLGVEKIAEEIENPFGIDENDLDLDDFCGILRLELSTITAHKIPSIDEWMYSPDNRVFENNDISVQEASKQSFNELRNLLSDENEKTRLSVSTERLASVNPEEQEKKEDKISINVEEISDNKEELK</sequence>
<accession>A0A9N9BMV3</accession>
<evidence type="ECO:0000256" key="4">
    <source>
        <dbReference type="ARBA" id="ARBA00022692"/>
    </source>
</evidence>
<evidence type="ECO:0000256" key="8">
    <source>
        <dbReference type="SAM" id="MobiDB-lite"/>
    </source>
</evidence>
<dbReference type="OrthoDB" id="1368at2759"/>
<dbReference type="PANTHER" id="PTHR33281">
    <property type="entry name" value="UPF0187 PROTEIN YNEE"/>
    <property type="match status" value="1"/>
</dbReference>
<gene>
    <name evidence="10" type="ORF">AMORRO_LOCUS6587</name>
</gene>
<evidence type="ECO:0000256" key="7">
    <source>
        <dbReference type="ARBA" id="ARBA00023136"/>
    </source>
</evidence>
<comment type="subcellular location">
    <subcellularLocation>
        <location evidence="1">Cell membrane</location>
        <topology evidence="1">Multi-pass membrane protein</topology>
    </subcellularLocation>
</comment>
<keyword evidence="2" id="KW-0813">Transport</keyword>
<keyword evidence="5 9" id="KW-1133">Transmembrane helix</keyword>
<keyword evidence="3" id="KW-1003">Cell membrane</keyword>
<dbReference type="GO" id="GO:0005886">
    <property type="term" value="C:plasma membrane"/>
    <property type="evidence" value="ECO:0007669"/>
    <property type="project" value="UniProtKB-SubCell"/>
</dbReference>
<proteinExistence type="predicted"/>
<dbReference type="Pfam" id="PF25539">
    <property type="entry name" value="Bestrophin_2"/>
    <property type="match status" value="1"/>
</dbReference>
<dbReference type="AlphaFoldDB" id="A0A9N9BMV3"/>
<evidence type="ECO:0000256" key="9">
    <source>
        <dbReference type="SAM" id="Phobius"/>
    </source>
</evidence>
<dbReference type="InterPro" id="IPR044669">
    <property type="entry name" value="YneE/VCCN1/2-like"/>
</dbReference>
<keyword evidence="11" id="KW-1185">Reference proteome</keyword>
<evidence type="ECO:0000256" key="5">
    <source>
        <dbReference type="ARBA" id="ARBA00022989"/>
    </source>
</evidence>
<keyword evidence="6" id="KW-0406">Ion transport</keyword>
<feature type="transmembrane region" description="Helical" evidence="9">
    <location>
        <begin position="62"/>
        <end position="82"/>
    </location>
</feature>